<protein>
    <submittedName>
        <fullName evidence="1">Uncharacterized protein</fullName>
    </submittedName>
</protein>
<comment type="caution">
    <text evidence="1">The sequence shown here is derived from an EMBL/GenBank/DDBJ whole genome shotgun (WGS) entry which is preliminary data.</text>
</comment>
<sequence length="27" mass="3104">MHRDEYIKTSGTLSLAKVETCMEQGFQ</sequence>
<name>A0A7J8TC59_GOSDV</name>
<dbReference type="EMBL" id="JABFAC010243026">
    <property type="protein sequence ID" value="MBA0635751.1"/>
    <property type="molecule type" value="Genomic_DNA"/>
</dbReference>
<proteinExistence type="predicted"/>
<evidence type="ECO:0000313" key="1">
    <source>
        <dbReference type="EMBL" id="MBA0635751.1"/>
    </source>
</evidence>
<accession>A0A7J8TC59</accession>
<organism evidence="1 2">
    <name type="scientific">Gossypium davidsonii</name>
    <name type="common">Davidson's cotton</name>
    <name type="synonym">Gossypium klotzschianum subsp. davidsonii</name>
    <dbReference type="NCBI Taxonomy" id="34287"/>
    <lineage>
        <taxon>Eukaryota</taxon>
        <taxon>Viridiplantae</taxon>
        <taxon>Streptophyta</taxon>
        <taxon>Embryophyta</taxon>
        <taxon>Tracheophyta</taxon>
        <taxon>Spermatophyta</taxon>
        <taxon>Magnoliopsida</taxon>
        <taxon>eudicotyledons</taxon>
        <taxon>Gunneridae</taxon>
        <taxon>Pentapetalae</taxon>
        <taxon>rosids</taxon>
        <taxon>malvids</taxon>
        <taxon>Malvales</taxon>
        <taxon>Malvaceae</taxon>
        <taxon>Malvoideae</taxon>
        <taxon>Gossypium</taxon>
    </lineage>
</organism>
<keyword evidence="2" id="KW-1185">Reference proteome</keyword>
<reference evidence="1 2" key="1">
    <citation type="journal article" date="2019" name="Genome Biol. Evol.">
        <title>Insights into the evolution of the New World diploid cottons (Gossypium, subgenus Houzingenia) based on genome sequencing.</title>
        <authorList>
            <person name="Grover C.E."/>
            <person name="Arick M.A. 2nd"/>
            <person name="Thrash A."/>
            <person name="Conover J.L."/>
            <person name="Sanders W.S."/>
            <person name="Peterson D.G."/>
            <person name="Frelichowski J.E."/>
            <person name="Scheffler J.A."/>
            <person name="Scheffler B.E."/>
            <person name="Wendel J.F."/>
        </authorList>
    </citation>
    <scope>NUCLEOTIDE SEQUENCE [LARGE SCALE GENOMIC DNA]</scope>
    <source>
        <strain evidence="1">27</strain>
        <tissue evidence="1">Leaf</tissue>
    </source>
</reference>
<evidence type="ECO:0000313" key="2">
    <source>
        <dbReference type="Proteomes" id="UP000593561"/>
    </source>
</evidence>
<dbReference type="AlphaFoldDB" id="A0A7J8TC59"/>
<dbReference type="Proteomes" id="UP000593561">
    <property type="component" value="Unassembled WGS sequence"/>
</dbReference>
<gene>
    <name evidence="1" type="ORF">Godav_025812</name>
</gene>